<feature type="region of interest" description="Disordered" evidence="1">
    <location>
        <begin position="478"/>
        <end position="510"/>
    </location>
</feature>
<feature type="region of interest" description="Disordered" evidence="1">
    <location>
        <begin position="351"/>
        <end position="371"/>
    </location>
</feature>
<dbReference type="AlphaFoldDB" id="A0A378K336"/>
<feature type="compositionally biased region" description="Low complexity" evidence="1">
    <location>
        <begin position="479"/>
        <end position="506"/>
    </location>
</feature>
<dbReference type="InterPro" id="IPR038765">
    <property type="entry name" value="Papain-like_cys_pep_sf"/>
</dbReference>
<name>A0A378K336_9GAMM</name>
<proteinExistence type="predicted"/>
<dbReference type="RefSeq" id="WP_028384195.1">
    <property type="nucleotide sequence ID" value="NZ_CAAAJG010000035.1"/>
</dbReference>
<dbReference type="EMBL" id="LNYN01000011">
    <property type="protein sequence ID" value="KTD38316.1"/>
    <property type="molecule type" value="Genomic_DNA"/>
</dbReference>
<organism evidence="3 5">
    <name type="scientific">Legionella moravica</name>
    <dbReference type="NCBI Taxonomy" id="39962"/>
    <lineage>
        <taxon>Bacteria</taxon>
        <taxon>Pseudomonadati</taxon>
        <taxon>Pseudomonadota</taxon>
        <taxon>Gammaproteobacteria</taxon>
        <taxon>Legionellales</taxon>
        <taxon>Legionellaceae</taxon>
        <taxon>Legionella</taxon>
    </lineage>
</organism>
<dbReference type="Gene3D" id="3.40.395.10">
    <property type="entry name" value="Adenoviral Proteinase, Chain A"/>
    <property type="match status" value="1"/>
</dbReference>
<evidence type="ECO:0000313" key="3">
    <source>
        <dbReference type="EMBL" id="STX63669.1"/>
    </source>
</evidence>
<dbReference type="SUPFAM" id="SSF54001">
    <property type="entry name" value="Cysteine proteinases"/>
    <property type="match status" value="1"/>
</dbReference>
<dbReference type="Proteomes" id="UP000254040">
    <property type="component" value="Unassembled WGS sequence"/>
</dbReference>
<dbReference type="OrthoDB" id="5653991at2"/>
<evidence type="ECO:0000313" key="4">
    <source>
        <dbReference type="Proteomes" id="UP000054985"/>
    </source>
</evidence>
<reference evidence="3 5" key="2">
    <citation type="submission" date="2018-06" db="EMBL/GenBank/DDBJ databases">
        <authorList>
            <consortium name="Pathogen Informatics"/>
            <person name="Doyle S."/>
        </authorList>
    </citation>
    <scope>NUCLEOTIDE SEQUENCE [LARGE SCALE GENOMIC DNA]</scope>
    <source>
        <strain evidence="3 5">NCTC12239</strain>
    </source>
</reference>
<accession>A0A378K336</accession>
<dbReference type="Proteomes" id="UP000054985">
    <property type="component" value="Unassembled WGS sequence"/>
</dbReference>
<evidence type="ECO:0000256" key="1">
    <source>
        <dbReference type="SAM" id="MobiDB-lite"/>
    </source>
</evidence>
<dbReference type="EMBL" id="UGOG01000001">
    <property type="protein sequence ID" value="STX63669.1"/>
    <property type="molecule type" value="Genomic_DNA"/>
</dbReference>
<evidence type="ECO:0000313" key="2">
    <source>
        <dbReference type="EMBL" id="KTD38316.1"/>
    </source>
</evidence>
<gene>
    <name evidence="2" type="ORF">Lmor_0321</name>
    <name evidence="3" type="ORF">NCTC12239_02617</name>
</gene>
<reference evidence="2 4" key="1">
    <citation type="submission" date="2015-11" db="EMBL/GenBank/DDBJ databases">
        <title>Genomic analysis of 38 Legionella species identifies large and diverse effector repertoires.</title>
        <authorList>
            <person name="Burstein D."/>
            <person name="Amaro F."/>
            <person name="Zusman T."/>
            <person name="Lifshitz Z."/>
            <person name="Cohen O."/>
            <person name="Gilbert J.A."/>
            <person name="Pupko T."/>
            <person name="Shuman H.A."/>
            <person name="Segal G."/>
        </authorList>
    </citation>
    <scope>NUCLEOTIDE SEQUENCE [LARGE SCALE GENOMIC DNA]</scope>
    <source>
        <strain evidence="2 4">ATCC 43877</strain>
    </source>
</reference>
<evidence type="ECO:0000313" key="5">
    <source>
        <dbReference type="Proteomes" id="UP000254040"/>
    </source>
</evidence>
<sequence length="639" mass="71362">MPWIYPPYTSLSAPEQQAIVRSYEQKFLDFDNDIIIYSALEVLRENGHTDINAIHVGQDTPGEEFELFMQLINKIPQDKRYTIFSLPTRQGRHSVAVVIDTQNHECHVIDSINQYYGEAVRQIQTAIDYGVLEGYSIVRPTSQITQQDDHWSCGIHSAANIVGIINGDIDLKTNKGVNRRSGAEVRTLLGIFSKAYEQISIQRSQNLDNPRLNVRQKRTLRYGLQGLDTTMFSPQIQNDINQLIAALREELPSGMLEAEVLQQRSLNAFLNEFRDRNPENALNELVNTEEFTQTLPASLEENAELKEAVVTAYFSEQLNALQQSLQQSAGAASSSTPVVAEDLTLETTITHSVNPISAPEQRESAGAASSSTPVVAEDFTLETAITRFVNPISDSEQRENVRHAINYFEYMTQQNPRVFNEVSCRTVASHTQPTLLACALLMLNSVNEDDPNIQAIAALDNPMDFWHTQSIVHEIEQTAESAHYPVSSSSSSSSNEPAAEPSSSSPADEELTLELKQFLSTLRKERNGLYVTEFWSSRTREEKEELKARFNAENQSPAASRPVNRASSGGLLEYVGSFFGLTSSSASRSKESAITQRLDEKAQLMGFENSKALGGALGPRVLQEMKQELEREYNQMSPR</sequence>
<protein>
    <submittedName>
        <fullName evidence="3">Uncharacterized protein</fullName>
    </submittedName>
</protein>
<keyword evidence="4" id="KW-1185">Reference proteome</keyword>